<dbReference type="InterPro" id="IPR045851">
    <property type="entry name" value="AMP-bd_C_sf"/>
</dbReference>
<protein>
    <submittedName>
        <fullName evidence="3">Acetoacetate-CoA ligase</fullName>
    </submittedName>
</protein>
<dbReference type="SUPFAM" id="SSF56801">
    <property type="entry name" value="Acetyl-CoA synthetase-like"/>
    <property type="match status" value="1"/>
</dbReference>
<reference evidence="3 4" key="1">
    <citation type="submission" date="2015-01" db="EMBL/GenBank/DDBJ databases">
        <title>The Genome Sequence of Fonsecaea pedrosoi CBS 271.37.</title>
        <authorList>
            <consortium name="The Broad Institute Genomics Platform"/>
            <person name="Cuomo C."/>
            <person name="de Hoog S."/>
            <person name="Gorbushina A."/>
            <person name="Stielow B."/>
            <person name="Teixiera M."/>
            <person name="Abouelleil A."/>
            <person name="Chapman S.B."/>
            <person name="Priest M."/>
            <person name="Young S.K."/>
            <person name="Wortman J."/>
            <person name="Nusbaum C."/>
            <person name="Birren B."/>
        </authorList>
    </citation>
    <scope>NUCLEOTIDE SEQUENCE [LARGE SCALE GENOMIC DNA]</scope>
    <source>
        <strain evidence="3 4">CBS 271.37</strain>
    </source>
</reference>
<dbReference type="Gene3D" id="3.40.50.12780">
    <property type="entry name" value="N-terminal domain of ligase-like"/>
    <property type="match status" value="1"/>
</dbReference>
<dbReference type="RefSeq" id="XP_013281797.1">
    <property type="nucleotide sequence ID" value="XM_013426343.1"/>
</dbReference>
<dbReference type="Pfam" id="PF13193">
    <property type="entry name" value="AMP-binding_C"/>
    <property type="match status" value="1"/>
</dbReference>
<evidence type="ECO:0000313" key="3">
    <source>
        <dbReference type="EMBL" id="KIW77989.1"/>
    </source>
</evidence>
<accession>A0A0D2H020</accession>
<dbReference type="PROSITE" id="PS00455">
    <property type="entry name" value="AMP_BINDING"/>
    <property type="match status" value="1"/>
</dbReference>
<dbReference type="InterPro" id="IPR042099">
    <property type="entry name" value="ANL_N_sf"/>
</dbReference>
<evidence type="ECO:0000259" key="1">
    <source>
        <dbReference type="Pfam" id="PF00501"/>
    </source>
</evidence>
<dbReference type="GeneID" id="25307312"/>
<dbReference type="EMBL" id="KN846973">
    <property type="protein sequence ID" value="KIW77989.1"/>
    <property type="molecule type" value="Genomic_DNA"/>
</dbReference>
<name>A0A0D2H020_9EURO</name>
<dbReference type="NCBIfam" id="TIGR01217">
    <property type="entry name" value="ac_ac_CoA_syn"/>
    <property type="match status" value="1"/>
</dbReference>
<proteinExistence type="predicted"/>
<feature type="domain" description="AMP-dependent synthetase/ligase" evidence="1">
    <location>
        <begin position="122"/>
        <end position="488"/>
    </location>
</feature>
<dbReference type="OrthoDB" id="10253869at2759"/>
<organism evidence="3 4">
    <name type="scientific">Fonsecaea pedrosoi CBS 271.37</name>
    <dbReference type="NCBI Taxonomy" id="1442368"/>
    <lineage>
        <taxon>Eukaryota</taxon>
        <taxon>Fungi</taxon>
        <taxon>Dikarya</taxon>
        <taxon>Ascomycota</taxon>
        <taxon>Pezizomycotina</taxon>
        <taxon>Eurotiomycetes</taxon>
        <taxon>Chaetothyriomycetidae</taxon>
        <taxon>Chaetothyriales</taxon>
        <taxon>Herpotrichiellaceae</taxon>
        <taxon>Fonsecaea</taxon>
    </lineage>
</organism>
<feature type="domain" description="AMP-binding enzyme C-terminal" evidence="2">
    <location>
        <begin position="560"/>
        <end position="636"/>
    </location>
</feature>
<dbReference type="GO" id="GO:0006629">
    <property type="term" value="P:lipid metabolic process"/>
    <property type="evidence" value="ECO:0007669"/>
    <property type="project" value="InterPro"/>
</dbReference>
<evidence type="ECO:0000259" key="2">
    <source>
        <dbReference type="Pfam" id="PF13193"/>
    </source>
</evidence>
<dbReference type="PANTHER" id="PTHR42921">
    <property type="entry name" value="ACETOACETYL-COA SYNTHETASE"/>
    <property type="match status" value="1"/>
</dbReference>
<sequence length="686" mass="75930">MSERHAPRLVWTPQHLGSTQTDRFLQLVNHRHDLQLRKYSELHAYSVNPRTASDFWVDLFIFLRIKANTGPLLGYVRADAQSMFPPPSFFPQIKLNFAENLLTGKSESEIAIHACNEGGVNLRSITWGELISQVRQAADAMVSFGIGQGGRVAAVISNRPETMVLCLAALSLGAIWSTSSPDMGEQGILDRLFQIRPKLVFGETAVLYNGQMRDLRTKHRDCAERLAKHAEFRGYFLLETEGFGFQGHAQNVKIAPWSSFIGQSTGRGLTFAQLPFSHPGFIVYSSGTTGPPKCIVHSAAGLLLQVKKDSILGFDVQDGDVLLQYTTTGWIMWAMVLCGLAYGGQVVVYDGSPLKPDKLVLPRLVEKLRVTLFGTSARFLSDLKATNTCPRDTLDLSSLRTVTSTGSTLPADVCEWFYEKGFPKHIHLASTCGGTDLACSLVSGNPTLPVYSGEIQCESLGMAVDIADVSNETFVSVKTKGEPGELVCTMPFPSQPTVFWGEDGAKKYQDSYFKRFGRGVWNQGDFVQMNTDTGGYVMLGRSDGVLNPSGVRFGSAEIYNVVEKFPEIEDSICVGQRRATDKDESVILFVKMKGNAILQDELKERLRQAIRSAHSPRHVPKYIFQTPEIPYTINGKKIEIAVKQIISGKRVTPSGTVANPECFKFYDRFVRIEDMVQKHDGARPKL</sequence>
<dbReference type="InterPro" id="IPR025110">
    <property type="entry name" value="AMP-bd_C"/>
</dbReference>
<dbReference type="InterPro" id="IPR005914">
    <property type="entry name" value="Acac_CoA_synth"/>
</dbReference>
<dbReference type="HOGENOM" id="CLU_000022_3_3_1"/>
<keyword evidence="3" id="KW-0436">Ligase</keyword>
<dbReference type="AlphaFoldDB" id="A0A0D2H020"/>
<dbReference type="GO" id="GO:0030729">
    <property type="term" value="F:acetoacetate-CoA ligase activity"/>
    <property type="evidence" value="ECO:0007669"/>
    <property type="project" value="InterPro"/>
</dbReference>
<dbReference type="NCBIfam" id="NF002937">
    <property type="entry name" value="PRK03584.1"/>
    <property type="match status" value="1"/>
</dbReference>
<keyword evidence="4" id="KW-1185">Reference proteome</keyword>
<dbReference type="Pfam" id="PF00501">
    <property type="entry name" value="AMP-binding"/>
    <property type="match status" value="1"/>
</dbReference>
<dbReference type="InterPro" id="IPR000873">
    <property type="entry name" value="AMP-dep_synth/lig_dom"/>
</dbReference>
<evidence type="ECO:0000313" key="4">
    <source>
        <dbReference type="Proteomes" id="UP000053029"/>
    </source>
</evidence>
<dbReference type="Proteomes" id="UP000053029">
    <property type="component" value="Unassembled WGS sequence"/>
</dbReference>
<dbReference type="STRING" id="1442368.A0A0D2H020"/>
<dbReference type="PANTHER" id="PTHR42921:SF4">
    <property type="entry name" value="ACETOACETYL-COA SYNTHASE (AFU_ORTHOLOGUE AFUA_8G04770)"/>
    <property type="match status" value="1"/>
</dbReference>
<gene>
    <name evidence="3" type="ORF">Z517_07822</name>
</gene>
<dbReference type="VEuPathDB" id="FungiDB:Z517_07822"/>
<dbReference type="Gene3D" id="3.30.300.30">
    <property type="match status" value="1"/>
</dbReference>
<dbReference type="InterPro" id="IPR020845">
    <property type="entry name" value="AMP-binding_CS"/>
</dbReference>